<keyword evidence="6" id="KW-1185">Reference proteome</keyword>
<keyword evidence="2" id="KW-0238">DNA-binding</keyword>
<dbReference type="InterPro" id="IPR010998">
    <property type="entry name" value="Integrase_recombinase_N"/>
</dbReference>
<sequence length="389" mass="42175">MARESFGIIDTLPSGNLRARYTAPDRKRYSAPATFRTRGAARHWLAERKVEIASGKWVHPDVAAVKQAERSVTLGEYAGKWVTTRTNSKGERLRTRTREEYERMLRSPGAKGSNSKGGPLADLLPLTASAITPATVRQWRAGQLATGKATQTSRAYGLLNSIMATAVQDGIVDVNPCQVKGGQSTNTGKKVIPPTDEELEVILTSIKPEYRALVIVAAIGGLRFGEATELRAKNVKIERSEGGAVSAVRLTIAEAVVKTSAGRTVGGTKSLAGVRTLAIFGEDAEIIAEHMRDKIGDALLFPSADGVRHLGQSTFWRHWHKAVIAAGREDLPFHGLRHYAGTRYAQAGATVKETMARLGHASEKAAMRYQHSGNRDDELAARMSRRTTA</sequence>
<dbReference type="RefSeq" id="WP_134174631.1">
    <property type="nucleotide sequence ID" value="NZ_SODI01000001.1"/>
</dbReference>
<dbReference type="Gene3D" id="1.10.443.10">
    <property type="entry name" value="Intergrase catalytic core"/>
    <property type="match status" value="1"/>
</dbReference>
<dbReference type="EMBL" id="SOHQ01000027">
    <property type="protein sequence ID" value="TFD78865.1"/>
    <property type="molecule type" value="Genomic_DNA"/>
</dbReference>
<evidence type="ECO:0000313" key="6">
    <source>
        <dbReference type="Proteomes" id="UP000298218"/>
    </source>
</evidence>
<comment type="similarity">
    <text evidence="1">Belongs to the 'phage' integrase family.</text>
</comment>
<dbReference type="InterPro" id="IPR011010">
    <property type="entry name" value="DNA_brk_join_enz"/>
</dbReference>
<dbReference type="InterPro" id="IPR058717">
    <property type="entry name" value="Phage_L5_Integrase_N"/>
</dbReference>
<dbReference type="GO" id="GO:0006310">
    <property type="term" value="P:DNA recombination"/>
    <property type="evidence" value="ECO:0007669"/>
    <property type="project" value="UniProtKB-KW"/>
</dbReference>
<dbReference type="InterPro" id="IPR002104">
    <property type="entry name" value="Integrase_catalytic"/>
</dbReference>
<protein>
    <submittedName>
        <fullName evidence="5">Integrase</fullName>
    </submittedName>
</protein>
<evidence type="ECO:0000313" key="5">
    <source>
        <dbReference type="EMBL" id="TFD78865.1"/>
    </source>
</evidence>
<evidence type="ECO:0000256" key="3">
    <source>
        <dbReference type="ARBA" id="ARBA00023172"/>
    </source>
</evidence>
<accession>A0A4Y8KNF8</accession>
<dbReference type="PROSITE" id="PS51898">
    <property type="entry name" value="TYR_RECOMBINASE"/>
    <property type="match status" value="1"/>
</dbReference>
<organism evidence="5 6">
    <name type="scientific">Cryobacterium psychrophilum</name>
    <dbReference type="NCBI Taxonomy" id="41988"/>
    <lineage>
        <taxon>Bacteria</taxon>
        <taxon>Bacillati</taxon>
        <taxon>Actinomycetota</taxon>
        <taxon>Actinomycetes</taxon>
        <taxon>Micrococcales</taxon>
        <taxon>Microbacteriaceae</taxon>
        <taxon>Cryobacterium</taxon>
    </lineage>
</organism>
<dbReference type="SUPFAM" id="SSF56349">
    <property type="entry name" value="DNA breaking-rejoining enzymes"/>
    <property type="match status" value="1"/>
</dbReference>
<comment type="caution">
    <text evidence="5">The sequence shown here is derived from an EMBL/GenBank/DDBJ whole genome shotgun (WGS) entry which is preliminary data.</text>
</comment>
<gene>
    <name evidence="5" type="ORF">E3T53_08745</name>
</gene>
<dbReference type="Proteomes" id="UP000298218">
    <property type="component" value="Unassembled WGS sequence"/>
</dbReference>
<feature type="region of interest" description="Disordered" evidence="4">
    <location>
        <begin position="369"/>
        <end position="389"/>
    </location>
</feature>
<reference evidence="5 6" key="1">
    <citation type="submission" date="2019-03" db="EMBL/GenBank/DDBJ databases">
        <title>Genomics of glacier-inhabiting Cryobacterium strains.</title>
        <authorList>
            <person name="Liu Q."/>
            <person name="Xin Y.-H."/>
        </authorList>
    </citation>
    <scope>NUCLEOTIDE SEQUENCE [LARGE SCALE GENOMIC DNA]</scope>
    <source>
        <strain evidence="5 6">CGMCC 1.4292</strain>
    </source>
</reference>
<dbReference type="GO" id="GO:0003677">
    <property type="term" value="F:DNA binding"/>
    <property type="evidence" value="ECO:0007669"/>
    <property type="project" value="UniProtKB-KW"/>
</dbReference>
<evidence type="ECO:0000256" key="2">
    <source>
        <dbReference type="ARBA" id="ARBA00023125"/>
    </source>
</evidence>
<name>A0A4Y8KNF8_9MICO</name>
<keyword evidence="3" id="KW-0233">DNA recombination</keyword>
<dbReference type="OrthoDB" id="1822491at2"/>
<proteinExistence type="inferred from homology"/>
<dbReference type="PANTHER" id="PTHR30349">
    <property type="entry name" value="PHAGE INTEGRASE-RELATED"/>
    <property type="match status" value="1"/>
</dbReference>
<dbReference type="Pfam" id="PF26003">
    <property type="entry name" value="Integrase_N_phage"/>
    <property type="match status" value="1"/>
</dbReference>
<dbReference type="GO" id="GO:0015074">
    <property type="term" value="P:DNA integration"/>
    <property type="evidence" value="ECO:0007669"/>
    <property type="project" value="InterPro"/>
</dbReference>
<evidence type="ECO:0000256" key="1">
    <source>
        <dbReference type="ARBA" id="ARBA00008857"/>
    </source>
</evidence>
<dbReference type="Gene3D" id="1.10.150.130">
    <property type="match status" value="1"/>
</dbReference>
<dbReference type="PANTHER" id="PTHR30349:SF64">
    <property type="entry name" value="PROPHAGE INTEGRASE INTD-RELATED"/>
    <property type="match status" value="1"/>
</dbReference>
<dbReference type="InterPro" id="IPR013762">
    <property type="entry name" value="Integrase-like_cat_sf"/>
</dbReference>
<dbReference type="AlphaFoldDB" id="A0A4Y8KNF8"/>
<evidence type="ECO:0000256" key="4">
    <source>
        <dbReference type="SAM" id="MobiDB-lite"/>
    </source>
</evidence>
<dbReference type="Pfam" id="PF00589">
    <property type="entry name" value="Phage_integrase"/>
    <property type="match status" value="1"/>
</dbReference>
<dbReference type="InterPro" id="IPR050090">
    <property type="entry name" value="Tyrosine_recombinase_XerCD"/>
</dbReference>